<evidence type="ECO:0000313" key="2">
    <source>
        <dbReference type="Proteomes" id="UP000054477"/>
    </source>
</evidence>
<dbReference type="AlphaFoldDB" id="A0A0C9X9U4"/>
<dbReference type="Proteomes" id="UP000054477">
    <property type="component" value="Unassembled WGS sequence"/>
</dbReference>
<reference evidence="2" key="2">
    <citation type="submission" date="2015-01" db="EMBL/GenBank/DDBJ databases">
        <title>Evolutionary Origins and Diversification of the Mycorrhizal Mutualists.</title>
        <authorList>
            <consortium name="DOE Joint Genome Institute"/>
            <consortium name="Mycorrhizal Genomics Consortium"/>
            <person name="Kohler A."/>
            <person name="Kuo A."/>
            <person name="Nagy L.G."/>
            <person name="Floudas D."/>
            <person name="Copeland A."/>
            <person name="Barry K.W."/>
            <person name="Cichocki N."/>
            <person name="Veneault-Fourrey C."/>
            <person name="LaButti K."/>
            <person name="Lindquist E.A."/>
            <person name="Lipzen A."/>
            <person name="Lundell T."/>
            <person name="Morin E."/>
            <person name="Murat C."/>
            <person name="Riley R."/>
            <person name="Ohm R."/>
            <person name="Sun H."/>
            <person name="Tunlid A."/>
            <person name="Henrissat B."/>
            <person name="Grigoriev I.V."/>
            <person name="Hibbett D.S."/>
            <person name="Martin F."/>
        </authorList>
    </citation>
    <scope>NUCLEOTIDE SEQUENCE [LARGE SCALE GENOMIC DNA]</scope>
    <source>
        <strain evidence="2">LaAM-08-1</strain>
    </source>
</reference>
<dbReference type="EMBL" id="KN838869">
    <property type="protein sequence ID" value="KIJ93047.1"/>
    <property type="molecule type" value="Genomic_DNA"/>
</dbReference>
<organism evidence="1 2">
    <name type="scientific">Laccaria amethystina LaAM-08-1</name>
    <dbReference type="NCBI Taxonomy" id="1095629"/>
    <lineage>
        <taxon>Eukaryota</taxon>
        <taxon>Fungi</taxon>
        <taxon>Dikarya</taxon>
        <taxon>Basidiomycota</taxon>
        <taxon>Agaricomycotina</taxon>
        <taxon>Agaricomycetes</taxon>
        <taxon>Agaricomycetidae</taxon>
        <taxon>Agaricales</taxon>
        <taxon>Agaricineae</taxon>
        <taxon>Hydnangiaceae</taxon>
        <taxon>Laccaria</taxon>
    </lineage>
</organism>
<sequence length="104" mass="11944">MMLAQLVKPRRPARRMEALAMIKIERGFGRHGDELSDVASSANNTWLLSSHVTFQNVRMSKLVFVASLRRHQVPSALTLLALRCFQPRLRIEMRLSNPIHEQLP</sequence>
<reference evidence="1 2" key="1">
    <citation type="submission" date="2014-04" db="EMBL/GenBank/DDBJ databases">
        <authorList>
            <consortium name="DOE Joint Genome Institute"/>
            <person name="Kuo A."/>
            <person name="Kohler A."/>
            <person name="Nagy L.G."/>
            <person name="Floudas D."/>
            <person name="Copeland A."/>
            <person name="Barry K.W."/>
            <person name="Cichocki N."/>
            <person name="Veneault-Fourrey C."/>
            <person name="LaButti K."/>
            <person name="Lindquist E.A."/>
            <person name="Lipzen A."/>
            <person name="Lundell T."/>
            <person name="Morin E."/>
            <person name="Murat C."/>
            <person name="Sun H."/>
            <person name="Tunlid A."/>
            <person name="Henrissat B."/>
            <person name="Grigoriev I.V."/>
            <person name="Hibbett D.S."/>
            <person name="Martin F."/>
            <person name="Nordberg H.P."/>
            <person name="Cantor M.N."/>
            <person name="Hua S.X."/>
        </authorList>
    </citation>
    <scope>NUCLEOTIDE SEQUENCE [LARGE SCALE GENOMIC DNA]</scope>
    <source>
        <strain evidence="1 2">LaAM-08-1</strain>
    </source>
</reference>
<proteinExistence type="predicted"/>
<accession>A0A0C9X9U4</accession>
<gene>
    <name evidence="1" type="ORF">K443DRAFT_413834</name>
</gene>
<name>A0A0C9X9U4_9AGAR</name>
<dbReference type="HOGENOM" id="CLU_2250577_0_0_1"/>
<keyword evidence="2" id="KW-1185">Reference proteome</keyword>
<evidence type="ECO:0000313" key="1">
    <source>
        <dbReference type="EMBL" id="KIJ93047.1"/>
    </source>
</evidence>
<protein>
    <submittedName>
        <fullName evidence="1">Uncharacterized protein</fullName>
    </submittedName>
</protein>